<accession>A0AAN7SHK9</accession>
<dbReference type="CDD" id="cd01650">
    <property type="entry name" value="RT_nLTR_like"/>
    <property type="match status" value="1"/>
</dbReference>
<dbReference type="Pfam" id="PF00078">
    <property type="entry name" value="RVT_1"/>
    <property type="match status" value="1"/>
</dbReference>
<dbReference type="Proteomes" id="UP001333110">
    <property type="component" value="Unassembled WGS sequence"/>
</dbReference>
<evidence type="ECO:0000259" key="1">
    <source>
        <dbReference type="Pfam" id="PF00078"/>
    </source>
</evidence>
<comment type="caution">
    <text evidence="2">The sequence shown here is derived from an EMBL/GenBank/DDBJ whole genome shotgun (WGS) entry which is preliminary data.</text>
</comment>
<reference evidence="2 3" key="1">
    <citation type="journal article" date="2023" name="J. Hered.">
        <title>Chromosome-level genome of the wood stork (Mycteria americana) provides insight into avian chromosome evolution.</title>
        <authorList>
            <person name="Flamio R. Jr."/>
            <person name="Ramstad K.M."/>
        </authorList>
    </citation>
    <scope>NUCLEOTIDE SEQUENCE [LARGE SCALE GENOMIC DNA]</scope>
    <source>
        <strain evidence="2">JAX WOST 10</strain>
    </source>
</reference>
<dbReference type="InterPro" id="IPR000477">
    <property type="entry name" value="RT_dom"/>
</dbReference>
<evidence type="ECO:0000313" key="2">
    <source>
        <dbReference type="EMBL" id="KAK4830236.1"/>
    </source>
</evidence>
<dbReference type="PANTHER" id="PTHR33332">
    <property type="entry name" value="REVERSE TRANSCRIPTASE DOMAIN-CONTAINING PROTEIN"/>
    <property type="match status" value="1"/>
</dbReference>
<sequence>MVTGEVPVNWRKAGITPIFKKGNKEDPGNYRLVSLTLILGNVMEQLILGTMSRHIKDKKITRSSQYGFNKGKSCLTNLIKFYNELTVLVDEGRAVDIVYLDCSKVFDIASHKILIEKLLKYGLDEQRSVLGPILFNIFINDLNYGAVCNINKFADDTKLRGVTDMLESHAAIQKDPDRLEKWTDRNLKFNKGKYKALHMGKNNLRPQHMLGTAQLESSFAEKDMGVLVDSKLNMSQQCALATKKANDFNLPDVCWKYNTAERKKSRRILEYMEDNFLTELLRKPTREGAPLDLLFTNREGLVGDVTVEGCLGHSDHEMIEYLILGVVRRGISRTATLDFWRANFGLFRSLVDRVPWETVLKGKGVQEDWTFFKKEILKAQEQAVPTC</sequence>
<organism evidence="2 3">
    <name type="scientific">Mycteria americana</name>
    <name type="common">Wood stork</name>
    <dbReference type="NCBI Taxonomy" id="33587"/>
    <lineage>
        <taxon>Eukaryota</taxon>
        <taxon>Metazoa</taxon>
        <taxon>Chordata</taxon>
        <taxon>Craniata</taxon>
        <taxon>Vertebrata</taxon>
        <taxon>Euteleostomi</taxon>
        <taxon>Archelosauria</taxon>
        <taxon>Archosauria</taxon>
        <taxon>Dinosauria</taxon>
        <taxon>Saurischia</taxon>
        <taxon>Theropoda</taxon>
        <taxon>Coelurosauria</taxon>
        <taxon>Aves</taxon>
        <taxon>Neognathae</taxon>
        <taxon>Neoaves</taxon>
        <taxon>Aequornithes</taxon>
        <taxon>Ciconiiformes</taxon>
        <taxon>Ciconiidae</taxon>
        <taxon>Mycteria</taxon>
    </lineage>
</organism>
<keyword evidence="3" id="KW-1185">Reference proteome</keyword>
<proteinExistence type="predicted"/>
<feature type="domain" description="Reverse transcriptase" evidence="1">
    <location>
        <begin position="24"/>
        <end position="203"/>
    </location>
</feature>
<gene>
    <name evidence="2" type="ORF">QYF61_009303</name>
</gene>
<evidence type="ECO:0000313" key="3">
    <source>
        <dbReference type="Proteomes" id="UP001333110"/>
    </source>
</evidence>
<dbReference type="EMBL" id="JAUNZN010000001">
    <property type="protein sequence ID" value="KAK4830236.1"/>
    <property type="molecule type" value="Genomic_DNA"/>
</dbReference>
<protein>
    <recommendedName>
        <fullName evidence="1">Reverse transcriptase domain-containing protein</fullName>
    </recommendedName>
</protein>
<name>A0AAN7SHK9_MYCAM</name>
<dbReference type="AlphaFoldDB" id="A0AAN7SHK9"/>